<evidence type="ECO:0000256" key="2">
    <source>
        <dbReference type="ARBA" id="ARBA00006278"/>
    </source>
</evidence>
<accession>A0A165UFB5</accession>
<dbReference type="PANTHER" id="PTHR32361:SF23">
    <property type="entry name" value="FERRIC-CHELATE REDUCTASE"/>
    <property type="match status" value="1"/>
</dbReference>
<evidence type="ECO:0000256" key="3">
    <source>
        <dbReference type="ARBA" id="ARBA00022448"/>
    </source>
</evidence>
<dbReference type="Gene3D" id="3.40.50.80">
    <property type="entry name" value="Nucleotide-binding domain of ferredoxin-NADP reductase (FNR) module"/>
    <property type="match status" value="1"/>
</dbReference>
<evidence type="ECO:0000256" key="10">
    <source>
        <dbReference type="SAM" id="Phobius"/>
    </source>
</evidence>
<feature type="transmembrane region" description="Helical" evidence="10">
    <location>
        <begin position="189"/>
        <end position="211"/>
    </location>
</feature>
<dbReference type="OrthoDB" id="17725at2759"/>
<evidence type="ECO:0000256" key="8">
    <source>
        <dbReference type="ARBA" id="ARBA00023065"/>
    </source>
</evidence>
<evidence type="ECO:0000256" key="6">
    <source>
        <dbReference type="ARBA" id="ARBA00022989"/>
    </source>
</evidence>
<feature type="transmembrane region" description="Helical" evidence="10">
    <location>
        <begin position="107"/>
        <end position="127"/>
    </location>
</feature>
<dbReference type="InterPro" id="IPR039261">
    <property type="entry name" value="FNR_nucleotide-bd"/>
</dbReference>
<feature type="transmembrane region" description="Helical" evidence="10">
    <location>
        <begin position="46"/>
        <end position="68"/>
    </location>
</feature>
<keyword evidence="9 10" id="KW-0472">Membrane</keyword>
<evidence type="ECO:0000313" key="12">
    <source>
        <dbReference type="EMBL" id="KZT74826.1"/>
    </source>
</evidence>
<evidence type="ECO:0000256" key="1">
    <source>
        <dbReference type="ARBA" id="ARBA00004141"/>
    </source>
</evidence>
<gene>
    <name evidence="12" type="ORF">DAEQUDRAFT_659508</name>
</gene>
<sequence length="623" mass="68312">MGGGVPWLDAPVMLHSSREDTCTLTPEQCAYRDGFWRYWYQSDHRYALTTVYFMIAMIGLFIVGRVLARIDAPSLRRNALWRRAHAWLRAIGYRGFRIQRLRWYSPSLGYLLVALAGTVFFFGLTLGPKPYYWPNTKTLSYGSSPPLATRAGWMGLALLPFVIVLAAKANWATVVTGISHEKLQVFHRYCSYAMLVLALVHTFPFIVYHIWYGDMMEQWRTDLDYWTGVAALIPQAWLTFMSFGPIRNRYYEFFKSTHYLAALVFVLFLFFHCDFRLSSWDYFIATGCLYVSSLLFSQIRTFFAYGTSHKAHLAIIPGEMIQVTIPVRKAASAIPVNMTWGPGQHMFVRFLGLGWCSISSHPFTISSLPPAHDSKEEPVLKFVVRPGSGVTAKLYQLAKTSPGLGVHVTLDGPYGGMSRSLERFDRVLVVAGGSGAGFTLPVIEAVLRSNVTRAGVGTGDEKHSGRSATQLRVVVTTRDARARDWYTAELAALLAAYGTRAGGGEDALVHATVYLTGLAAADASIPSLLAGRSSSSEDGDKDKQLTEPSVAAAGIAWHDGRPDLPALVNTCARAGGGAMAVTVCGPANMQYDVRNAAAAVQSAVVANGSGGASEVYMHTEPFA</sequence>
<feature type="transmembrane region" description="Helical" evidence="10">
    <location>
        <begin position="147"/>
        <end position="168"/>
    </location>
</feature>
<dbReference type="STRING" id="1314783.A0A165UFB5"/>
<comment type="subcellular location">
    <subcellularLocation>
        <location evidence="1">Membrane</location>
        <topology evidence="1">Multi-pass membrane protein</topology>
    </subcellularLocation>
</comment>
<evidence type="ECO:0000313" key="13">
    <source>
        <dbReference type="Proteomes" id="UP000076727"/>
    </source>
</evidence>
<reference evidence="12 13" key="1">
    <citation type="journal article" date="2016" name="Mol. Biol. Evol.">
        <title>Comparative Genomics of Early-Diverging Mushroom-Forming Fungi Provides Insights into the Origins of Lignocellulose Decay Capabilities.</title>
        <authorList>
            <person name="Nagy L.G."/>
            <person name="Riley R."/>
            <person name="Tritt A."/>
            <person name="Adam C."/>
            <person name="Daum C."/>
            <person name="Floudas D."/>
            <person name="Sun H."/>
            <person name="Yadav J.S."/>
            <person name="Pangilinan J."/>
            <person name="Larsson K.H."/>
            <person name="Matsuura K."/>
            <person name="Barry K."/>
            <person name="Labutti K."/>
            <person name="Kuo R."/>
            <person name="Ohm R.A."/>
            <person name="Bhattacharya S.S."/>
            <person name="Shirouzu T."/>
            <person name="Yoshinaga Y."/>
            <person name="Martin F.M."/>
            <person name="Grigoriev I.V."/>
            <person name="Hibbett D.S."/>
        </authorList>
    </citation>
    <scope>NUCLEOTIDE SEQUENCE [LARGE SCALE GENOMIC DNA]</scope>
    <source>
        <strain evidence="12 13">L-15889</strain>
    </source>
</reference>
<evidence type="ECO:0000256" key="4">
    <source>
        <dbReference type="ARBA" id="ARBA00022692"/>
    </source>
</evidence>
<keyword evidence="7" id="KW-0560">Oxidoreductase</keyword>
<dbReference type="EMBL" id="KV429032">
    <property type="protein sequence ID" value="KZT74826.1"/>
    <property type="molecule type" value="Genomic_DNA"/>
</dbReference>
<dbReference type="GO" id="GO:0000293">
    <property type="term" value="F:ferric-chelate reductase activity"/>
    <property type="evidence" value="ECO:0007669"/>
    <property type="project" value="UniProtKB-ARBA"/>
</dbReference>
<name>A0A165UFB5_9APHY</name>
<keyword evidence="5" id="KW-0249">Electron transport</keyword>
<evidence type="ECO:0000256" key="9">
    <source>
        <dbReference type="ARBA" id="ARBA00023136"/>
    </source>
</evidence>
<protein>
    <recommendedName>
        <fullName evidence="11">FAD-binding FR-type domain-containing protein</fullName>
    </recommendedName>
</protein>
<dbReference type="InterPro" id="IPR013130">
    <property type="entry name" value="Fe3_Rdtase_TM_dom"/>
</dbReference>
<dbReference type="GO" id="GO:0005886">
    <property type="term" value="C:plasma membrane"/>
    <property type="evidence" value="ECO:0007669"/>
    <property type="project" value="TreeGrafter"/>
</dbReference>
<feature type="transmembrane region" description="Helical" evidence="10">
    <location>
        <begin position="223"/>
        <end position="246"/>
    </location>
</feature>
<dbReference type="PANTHER" id="PTHR32361">
    <property type="entry name" value="FERRIC/CUPRIC REDUCTASE TRANSMEMBRANE COMPONENT"/>
    <property type="match status" value="1"/>
</dbReference>
<dbReference type="Pfam" id="PF08022">
    <property type="entry name" value="FAD_binding_8"/>
    <property type="match status" value="1"/>
</dbReference>
<keyword evidence="8" id="KW-0406">Ion transport</keyword>
<keyword evidence="4 10" id="KW-0812">Transmembrane</keyword>
<proteinExistence type="inferred from homology"/>
<dbReference type="InterPro" id="IPR013121">
    <property type="entry name" value="Fe_red_NAD-bd_6"/>
</dbReference>
<feature type="domain" description="FAD-binding FR-type" evidence="11">
    <location>
        <begin position="300"/>
        <end position="420"/>
    </location>
</feature>
<dbReference type="Pfam" id="PF08030">
    <property type="entry name" value="NAD_binding_6"/>
    <property type="match status" value="1"/>
</dbReference>
<dbReference type="Pfam" id="PF01794">
    <property type="entry name" value="Ferric_reduct"/>
    <property type="match status" value="1"/>
</dbReference>
<evidence type="ECO:0000259" key="11">
    <source>
        <dbReference type="PROSITE" id="PS51384"/>
    </source>
</evidence>
<evidence type="ECO:0000256" key="5">
    <source>
        <dbReference type="ARBA" id="ARBA00022982"/>
    </source>
</evidence>
<dbReference type="Proteomes" id="UP000076727">
    <property type="component" value="Unassembled WGS sequence"/>
</dbReference>
<comment type="similarity">
    <text evidence="2">Belongs to the ferric reductase (FRE) family.</text>
</comment>
<keyword evidence="3" id="KW-0813">Transport</keyword>
<dbReference type="SFLD" id="SFLDS00052">
    <property type="entry name" value="Ferric_Reductase_Domain"/>
    <property type="match status" value="1"/>
</dbReference>
<dbReference type="InterPro" id="IPR013112">
    <property type="entry name" value="FAD-bd_8"/>
</dbReference>
<keyword evidence="6 10" id="KW-1133">Transmembrane helix</keyword>
<dbReference type="GO" id="GO:0015677">
    <property type="term" value="P:copper ion import"/>
    <property type="evidence" value="ECO:0007669"/>
    <property type="project" value="TreeGrafter"/>
</dbReference>
<feature type="transmembrane region" description="Helical" evidence="10">
    <location>
        <begin position="283"/>
        <end position="303"/>
    </location>
</feature>
<dbReference type="InterPro" id="IPR017927">
    <property type="entry name" value="FAD-bd_FR_type"/>
</dbReference>
<dbReference type="InterPro" id="IPR051410">
    <property type="entry name" value="Ferric/Cupric_Reductase"/>
</dbReference>
<dbReference type="SUPFAM" id="SSF52343">
    <property type="entry name" value="Ferredoxin reductase-like, C-terminal NADP-linked domain"/>
    <property type="match status" value="1"/>
</dbReference>
<dbReference type="AlphaFoldDB" id="A0A165UFB5"/>
<feature type="transmembrane region" description="Helical" evidence="10">
    <location>
        <begin position="258"/>
        <end position="277"/>
    </location>
</feature>
<dbReference type="GO" id="GO:0006826">
    <property type="term" value="P:iron ion transport"/>
    <property type="evidence" value="ECO:0007669"/>
    <property type="project" value="TreeGrafter"/>
</dbReference>
<keyword evidence="13" id="KW-1185">Reference proteome</keyword>
<dbReference type="GO" id="GO:0006879">
    <property type="term" value="P:intracellular iron ion homeostasis"/>
    <property type="evidence" value="ECO:0007669"/>
    <property type="project" value="TreeGrafter"/>
</dbReference>
<organism evidence="12 13">
    <name type="scientific">Daedalea quercina L-15889</name>
    <dbReference type="NCBI Taxonomy" id="1314783"/>
    <lineage>
        <taxon>Eukaryota</taxon>
        <taxon>Fungi</taxon>
        <taxon>Dikarya</taxon>
        <taxon>Basidiomycota</taxon>
        <taxon>Agaricomycotina</taxon>
        <taxon>Agaricomycetes</taxon>
        <taxon>Polyporales</taxon>
        <taxon>Fomitopsis</taxon>
    </lineage>
</organism>
<evidence type="ECO:0000256" key="7">
    <source>
        <dbReference type="ARBA" id="ARBA00023002"/>
    </source>
</evidence>
<dbReference type="SFLD" id="SFLDG01168">
    <property type="entry name" value="Ferric_reductase_subgroup_(FRE"/>
    <property type="match status" value="1"/>
</dbReference>
<dbReference type="PROSITE" id="PS51384">
    <property type="entry name" value="FAD_FR"/>
    <property type="match status" value="1"/>
</dbReference>
<dbReference type="CDD" id="cd06186">
    <property type="entry name" value="NOX_Duox_like_FAD_NADP"/>
    <property type="match status" value="1"/>
</dbReference>